<dbReference type="AlphaFoldDB" id="A0A0F9S125"/>
<gene>
    <name evidence="2" type="ORF">LCGC14_0908730</name>
</gene>
<evidence type="ECO:0000313" key="2">
    <source>
        <dbReference type="EMBL" id="KKN23068.1"/>
    </source>
</evidence>
<name>A0A0F9S125_9ZZZZ</name>
<reference evidence="2" key="1">
    <citation type="journal article" date="2015" name="Nature">
        <title>Complex archaea that bridge the gap between prokaryotes and eukaryotes.</title>
        <authorList>
            <person name="Spang A."/>
            <person name="Saw J.H."/>
            <person name="Jorgensen S.L."/>
            <person name="Zaremba-Niedzwiedzka K."/>
            <person name="Martijn J."/>
            <person name="Lind A.E."/>
            <person name="van Eijk R."/>
            <person name="Schleper C."/>
            <person name="Guy L."/>
            <person name="Ettema T.J."/>
        </authorList>
    </citation>
    <scope>NUCLEOTIDE SEQUENCE</scope>
</reference>
<organism evidence="2">
    <name type="scientific">marine sediment metagenome</name>
    <dbReference type="NCBI Taxonomy" id="412755"/>
    <lineage>
        <taxon>unclassified sequences</taxon>
        <taxon>metagenomes</taxon>
        <taxon>ecological metagenomes</taxon>
    </lineage>
</organism>
<accession>A0A0F9S125</accession>
<feature type="compositionally biased region" description="Basic and acidic residues" evidence="1">
    <location>
        <begin position="229"/>
        <end position="238"/>
    </location>
</feature>
<evidence type="ECO:0000256" key="1">
    <source>
        <dbReference type="SAM" id="MobiDB-lite"/>
    </source>
</evidence>
<proteinExistence type="predicted"/>
<sequence>MRENQVYYEARVTEELSKTRKDKKETPTDHKDLIEKCRTKHGGKKKGKAKVQANEEDTGIVAIAQDQETDYEHRFDGTDKGEVTIVGFEQPMNRGPLYLESDDGFQSKFLAWTVRKDGTDDGKVLIHVNDKMYIVPISLEEVKGLLVKMEEFYEDLPNEFDTMVQAFIQEYAEDNGTELSNSDIVSRGLKEALDEWTSHDFIVARDRRVASNSRMRLMALPTTSSDDDTVSKGADEGTRSTTVSGFVSDLDDAKFGGKGATTKTVKCPECDAKVLAATGYCVVCKKKTIKAESVEEAGKDWSKVPNKELRKFAGSKRPTMGRTQKSYDKGFADGKADRKLADPLDRYYVLGYKAAKGSLGSEEELDEAKYYYSVAGTLSRDKLEKKLDVTVIGYATVLGGAIMARLIQTDKPIERAAAKAGLRIKKISAAKFFELADSEDTTTDLDEASVWQKDMDVAFDAVAEVGMKDPGISALGKVVSKTGTSANFKTFKAAVKKVKDAKARKALYVVVNGIEKGKYKAEFKLTFGGKPGDVRKVSQVSALFDQVRQAANYDESIEEGLLDEAKDAGLTLEKIRMSGEHQAFKVLMGKSLVGFLMQTGKTTADEEHPWKAFGVARGKVGEKIGFYYKKDGGKAAALKAISKGIGESLDEAAPLDAREKKMLAAVKKAKAGITGADVVKATGISQAEVSAGLLLLQIRKLVKRTKEKKAKGAVGTSMLSTYVAESLDGKTTTLFQVVAEEEIPEIEGTWRSTAADGSTILMLDESMEDMTLDQALSFITRGALKAKQDLTSLHIEPIHLTHAAGDGDAVDDEDTTLTERDWWVVTPDSVHAKGVLPKIKPHATNVYQPPHGKTVHFEPKDASALKKIRAIAKAGDYRIVQEDLGEGDKEDARRMIADTKDLLQKEAKQYGKKSTVYKALEKGARKIASTHGLDYDRIKPKRREVREDELLDEVYTYTQGDYIYSAHKIMPTAPLHQGKFIIVRKSGKSIAAEREVWTGKAWVKGKQAELEDKGKKYEKKAAASADIKKVAESAEYRIVVCNDCSDTSLVSAEAATKCPECASEDIRVREVPLDEARAGAMTMKVAGRKITEPTHLRALAKKAGKSIKKAMEYWGRAQERAEEQYPEIKAGKEAGGKKASRYYSIVTAIFKNMLGLGKKAKPGESIEEEVGPVTAQFECPKCGQEFARLIEIGETADGCIACDCDYATLIDSTEVPALLILIQAEEPVE</sequence>
<protein>
    <submittedName>
        <fullName evidence="2">Uncharacterized protein</fullName>
    </submittedName>
</protein>
<comment type="caution">
    <text evidence="2">The sequence shown here is derived from an EMBL/GenBank/DDBJ whole genome shotgun (WGS) entry which is preliminary data.</text>
</comment>
<dbReference type="EMBL" id="LAZR01003008">
    <property type="protein sequence ID" value="KKN23068.1"/>
    <property type="molecule type" value="Genomic_DNA"/>
</dbReference>
<feature type="region of interest" description="Disordered" evidence="1">
    <location>
        <begin position="223"/>
        <end position="242"/>
    </location>
</feature>